<sequence>MDLMVHIYRYVIINLSNIFNVFSDPPISNQSRRHFGAARRNYHEPHEHFDLGPMNAICPYCGALHWMEEKLSDSSKSPPHFGMCCDDGKVQLPLLRAPARELQDLLQGEDAQCREFREKIRQYNMALAFTSLGANVDLTVNDPRHHGRSGWVFQIQGQLYHRSGALTAPDGTPPRYAQLYFYDLHVALQQRMHRNSNLREDTMCTLQRLIT</sequence>
<keyword evidence="2" id="KW-1185">Reference proteome</keyword>
<name>A0A4S8KUG1_DENBC</name>
<dbReference type="PANTHER" id="PTHR45786">
    <property type="entry name" value="DNA BINDING PROTEIN-LIKE"/>
    <property type="match status" value="1"/>
</dbReference>
<dbReference type="EMBL" id="ML180029">
    <property type="protein sequence ID" value="THU79403.1"/>
    <property type="molecule type" value="Genomic_DNA"/>
</dbReference>
<dbReference type="PANTHER" id="PTHR45786:SF74">
    <property type="entry name" value="ATP-DEPENDENT DNA HELICASE"/>
    <property type="match status" value="1"/>
</dbReference>
<proteinExistence type="predicted"/>
<evidence type="ECO:0000313" key="2">
    <source>
        <dbReference type="Proteomes" id="UP000297245"/>
    </source>
</evidence>
<accession>A0A4S8KUG1</accession>
<evidence type="ECO:0008006" key="3">
    <source>
        <dbReference type="Google" id="ProtNLM"/>
    </source>
</evidence>
<evidence type="ECO:0000313" key="1">
    <source>
        <dbReference type="EMBL" id="THU79403.1"/>
    </source>
</evidence>
<gene>
    <name evidence="1" type="ORF">K435DRAFT_875499</name>
</gene>
<dbReference type="Proteomes" id="UP000297245">
    <property type="component" value="Unassembled WGS sequence"/>
</dbReference>
<protein>
    <recommendedName>
        <fullName evidence="3">Helitron helicase-like domain-containing protein</fullName>
    </recommendedName>
</protein>
<dbReference type="AlphaFoldDB" id="A0A4S8KUG1"/>
<dbReference type="OrthoDB" id="2272314at2759"/>
<organism evidence="1 2">
    <name type="scientific">Dendrothele bispora (strain CBS 962.96)</name>
    <dbReference type="NCBI Taxonomy" id="1314807"/>
    <lineage>
        <taxon>Eukaryota</taxon>
        <taxon>Fungi</taxon>
        <taxon>Dikarya</taxon>
        <taxon>Basidiomycota</taxon>
        <taxon>Agaricomycotina</taxon>
        <taxon>Agaricomycetes</taxon>
        <taxon>Agaricomycetidae</taxon>
        <taxon>Agaricales</taxon>
        <taxon>Agaricales incertae sedis</taxon>
        <taxon>Dendrothele</taxon>
    </lineage>
</organism>
<reference evidence="1 2" key="1">
    <citation type="journal article" date="2019" name="Nat. Ecol. Evol.">
        <title>Megaphylogeny resolves global patterns of mushroom evolution.</title>
        <authorList>
            <person name="Varga T."/>
            <person name="Krizsan K."/>
            <person name="Foldi C."/>
            <person name="Dima B."/>
            <person name="Sanchez-Garcia M."/>
            <person name="Sanchez-Ramirez S."/>
            <person name="Szollosi G.J."/>
            <person name="Szarkandi J.G."/>
            <person name="Papp V."/>
            <person name="Albert L."/>
            <person name="Andreopoulos W."/>
            <person name="Angelini C."/>
            <person name="Antonin V."/>
            <person name="Barry K.W."/>
            <person name="Bougher N.L."/>
            <person name="Buchanan P."/>
            <person name="Buyck B."/>
            <person name="Bense V."/>
            <person name="Catcheside P."/>
            <person name="Chovatia M."/>
            <person name="Cooper J."/>
            <person name="Damon W."/>
            <person name="Desjardin D."/>
            <person name="Finy P."/>
            <person name="Geml J."/>
            <person name="Haridas S."/>
            <person name="Hughes K."/>
            <person name="Justo A."/>
            <person name="Karasinski D."/>
            <person name="Kautmanova I."/>
            <person name="Kiss B."/>
            <person name="Kocsube S."/>
            <person name="Kotiranta H."/>
            <person name="LaButti K.M."/>
            <person name="Lechner B.E."/>
            <person name="Liimatainen K."/>
            <person name="Lipzen A."/>
            <person name="Lukacs Z."/>
            <person name="Mihaltcheva S."/>
            <person name="Morgado L.N."/>
            <person name="Niskanen T."/>
            <person name="Noordeloos M.E."/>
            <person name="Ohm R.A."/>
            <person name="Ortiz-Santana B."/>
            <person name="Ovrebo C."/>
            <person name="Racz N."/>
            <person name="Riley R."/>
            <person name="Savchenko A."/>
            <person name="Shiryaev A."/>
            <person name="Soop K."/>
            <person name="Spirin V."/>
            <person name="Szebenyi C."/>
            <person name="Tomsovsky M."/>
            <person name="Tulloss R.E."/>
            <person name="Uehling J."/>
            <person name="Grigoriev I.V."/>
            <person name="Vagvolgyi C."/>
            <person name="Papp T."/>
            <person name="Martin F.M."/>
            <person name="Miettinen O."/>
            <person name="Hibbett D.S."/>
            <person name="Nagy L.G."/>
        </authorList>
    </citation>
    <scope>NUCLEOTIDE SEQUENCE [LARGE SCALE GENOMIC DNA]</scope>
    <source>
        <strain evidence="1 2">CBS 962.96</strain>
    </source>
</reference>